<dbReference type="InterPro" id="IPR009003">
    <property type="entry name" value="Peptidase_S1_PA"/>
</dbReference>
<name>A0AAE3QTE0_9BACT</name>
<evidence type="ECO:0000259" key="1">
    <source>
        <dbReference type="Pfam" id="PF00089"/>
    </source>
</evidence>
<accession>A0AAE3QTE0</accession>
<reference evidence="2" key="1">
    <citation type="submission" date="2023-05" db="EMBL/GenBank/DDBJ databases">
        <authorList>
            <person name="Zhang X."/>
        </authorList>
    </citation>
    <scope>NUCLEOTIDE SEQUENCE</scope>
    <source>
        <strain evidence="2">YF14B1</strain>
    </source>
</reference>
<dbReference type="AlphaFoldDB" id="A0AAE3QTE0"/>
<dbReference type="RefSeq" id="WP_313987238.1">
    <property type="nucleotide sequence ID" value="NZ_JASJOS010000018.1"/>
</dbReference>
<protein>
    <recommendedName>
        <fullName evidence="1">Peptidase S1 domain-containing protein</fullName>
    </recommendedName>
</protein>
<feature type="domain" description="Peptidase S1" evidence="1">
    <location>
        <begin position="78"/>
        <end position="245"/>
    </location>
</feature>
<proteinExistence type="predicted"/>
<dbReference type="GO" id="GO:0006508">
    <property type="term" value="P:proteolysis"/>
    <property type="evidence" value="ECO:0007669"/>
    <property type="project" value="InterPro"/>
</dbReference>
<evidence type="ECO:0000313" key="3">
    <source>
        <dbReference type="Proteomes" id="UP001241110"/>
    </source>
</evidence>
<dbReference type="Proteomes" id="UP001241110">
    <property type="component" value="Unassembled WGS sequence"/>
</dbReference>
<comment type="caution">
    <text evidence="2">The sequence shown here is derived from an EMBL/GenBank/DDBJ whole genome shotgun (WGS) entry which is preliminary data.</text>
</comment>
<dbReference type="EMBL" id="JASJOS010000018">
    <property type="protein sequence ID" value="MDJ1485122.1"/>
    <property type="molecule type" value="Genomic_DNA"/>
</dbReference>
<dbReference type="SUPFAM" id="SSF50494">
    <property type="entry name" value="Trypsin-like serine proteases"/>
    <property type="match status" value="1"/>
</dbReference>
<dbReference type="InterPro" id="IPR043504">
    <property type="entry name" value="Peptidase_S1_PA_chymotrypsin"/>
</dbReference>
<gene>
    <name evidence="2" type="ORF">QNI16_31780</name>
</gene>
<dbReference type="Pfam" id="PF00089">
    <property type="entry name" value="Trypsin"/>
    <property type="match status" value="1"/>
</dbReference>
<organism evidence="2 3">
    <name type="scientific">Xanthocytophaga flava</name>
    <dbReference type="NCBI Taxonomy" id="3048013"/>
    <lineage>
        <taxon>Bacteria</taxon>
        <taxon>Pseudomonadati</taxon>
        <taxon>Bacteroidota</taxon>
        <taxon>Cytophagia</taxon>
        <taxon>Cytophagales</taxon>
        <taxon>Rhodocytophagaceae</taxon>
        <taxon>Xanthocytophaga</taxon>
    </lineage>
</organism>
<dbReference type="Gene3D" id="2.40.10.10">
    <property type="entry name" value="Trypsin-like serine proteases"/>
    <property type="match status" value="1"/>
</dbReference>
<dbReference type="GO" id="GO:0004252">
    <property type="term" value="F:serine-type endopeptidase activity"/>
    <property type="evidence" value="ECO:0007669"/>
    <property type="project" value="InterPro"/>
</dbReference>
<sequence>MNKNLLYKLPFLLTIIAHIGCSSSQKNTGSLKADIYNQERWMKQPFTQAPQILLTNQADFTDHESLFGASAFLLTYHNQTFAVTAKHLIVEAGGVTPPIKASELNQLIQVWNLYPRAGMIDTVLIDTLINTSDQIQNDILIFSIKSLQTSFYPLKPRFQPVNERDTLYVIGCPYTEEECRQNKYPIQFLEANNNLLTFEGMYGIQLRGFSGCPIIDQNGYVVGILTSGGEQNGKNYVIAEAISIIKDILP</sequence>
<dbReference type="InterPro" id="IPR001254">
    <property type="entry name" value="Trypsin_dom"/>
</dbReference>
<evidence type="ECO:0000313" key="2">
    <source>
        <dbReference type="EMBL" id="MDJ1485122.1"/>
    </source>
</evidence>